<dbReference type="PANTHER" id="PTHR43174:SF2">
    <property type="entry name" value="UDP-N-ACETYLGLUCOSAMINE 2-EPIMERASE"/>
    <property type="match status" value="1"/>
</dbReference>
<evidence type="ECO:0000256" key="1">
    <source>
        <dbReference type="ARBA" id="ARBA00023235"/>
    </source>
</evidence>
<dbReference type="EMBL" id="UINC01097880">
    <property type="protein sequence ID" value="SVC55958.1"/>
    <property type="molecule type" value="Genomic_DNA"/>
</dbReference>
<name>A0A382N5W7_9ZZZZ</name>
<reference evidence="5" key="1">
    <citation type="submission" date="2018-05" db="EMBL/GenBank/DDBJ databases">
        <authorList>
            <person name="Lanie J.A."/>
            <person name="Ng W.-L."/>
            <person name="Kazmierczak K.M."/>
            <person name="Andrzejewski T.M."/>
            <person name="Davidsen T.M."/>
            <person name="Wayne K.J."/>
            <person name="Tettelin H."/>
            <person name="Glass J.I."/>
            <person name="Rusch D."/>
            <person name="Podicherti R."/>
            <person name="Tsui H.-C.T."/>
            <person name="Winkler M.E."/>
        </authorList>
    </citation>
    <scope>NUCLEOTIDE SEQUENCE</scope>
</reference>
<dbReference type="SUPFAM" id="SSF53756">
    <property type="entry name" value="UDP-Glycosyltransferase/glycogen phosphorylase"/>
    <property type="match status" value="1"/>
</dbReference>
<evidence type="ECO:0000259" key="4">
    <source>
        <dbReference type="Pfam" id="PF02350"/>
    </source>
</evidence>
<keyword evidence="1" id="KW-0413">Isomerase</keyword>
<protein>
    <recommendedName>
        <fullName evidence="3">UDP-N-acetylglucosamine 2-epimerase (non-hydrolyzing)</fullName>
        <ecNumber evidence="3">5.1.3.14</ecNumber>
    </recommendedName>
</protein>
<dbReference type="PANTHER" id="PTHR43174">
    <property type="entry name" value="UDP-N-ACETYLGLUCOSAMINE 2-EPIMERASE"/>
    <property type="match status" value="1"/>
</dbReference>
<dbReference type="Gene3D" id="3.40.50.2000">
    <property type="entry name" value="Glycogen Phosphorylase B"/>
    <property type="match status" value="2"/>
</dbReference>
<dbReference type="Pfam" id="PF02350">
    <property type="entry name" value="Epimerase_2"/>
    <property type="match status" value="1"/>
</dbReference>
<evidence type="ECO:0000313" key="5">
    <source>
        <dbReference type="EMBL" id="SVC55958.1"/>
    </source>
</evidence>
<organism evidence="5">
    <name type="scientific">marine metagenome</name>
    <dbReference type="NCBI Taxonomy" id="408172"/>
    <lineage>
        <taxon>unclassified sequences</taxon>
        <taxon>metagenomes</taxon>
        <taxon>ecological metagenomes</taxon>
    </lineage>
</organism>
<evidence type="ECO:0000256" key="3">
    <source>
        <dbReference type="ARBA" id="ARBA00038858"/>
    </source>
</evidence>
<feature type="domain" description="UDP-N-acetylglucosamine 2-epimerase" evidence="4">
    <location>
        <begin position="12"/>
        <end position="231"/>
    </location>
</feature>
<dbReference type="AlphaFoldDB" id="A0A382N5W7"/>
<proteinExistence type="inferred from homology"/>
<dbReference type="EC" id="5.1.3.14" evidence="3"/>
<dbReference type="InterPro" id="IPR003331">
    <property type="entry name" value="UDP_GlcNAc_Epimerase_2_dom"/>
</dbReference>
<dbReference type="GO" id="GO:0008761">
    <property type="term" value="F:UDP-N-acetylglucosamine 2-epimerase activity"/>
    <property type="evidence" value="ECO:0007669"/>
    <property type="project" value="UniProtKB-EC"/>
</dbReference>
<accession>A0A382N5W7</accession>
<evidence type="ECO:0000256" key="2">
    <source>
        <dbReference type="ARBA" id="ARBA00038209"/>
    </source>
</evidence>
<dbReference type="NCBIfam" id="TIGR00236">
    <property type="entry name" value="wecB"/>
    <property type="match status" value="1"/>
</dbReference>
<gene>
    <name evidence="5" type="ORF">METZ01_LOCUS308812</name>
</gene>
<dbReference type="InterPro" id="IPR029767">
    <property type="entry name" value="WecB-like"/>
</dbReference>
<sequence>MAPVVKSMRAYEPNIETRLVLTGQHSTLVEQVLDVFSLVPDYDLKIMTEAQSLSDIVRGSMDGLRHVISTFSPDMVLVQGDTASVFAGSISAFFEQIKVGHVEAGLRSHDKSAPFPEEVMRRLTDVVADLHFAPTQNAVAALHREGIQGDGIHLTGNTVVDALLSVAAADEPVQSSKLRTLIADKDTRLVLLTAHRRESFGQPLQNIFSAVRELADREGSVHILYPIHPNP</sequence>
<feature type="non-terminal residue" evidence="5">
    <location>
        <position position="231"/>
    </location>
</feature>
<comment type="similarity">
    <text evidence="2">Belongs to the UDP-N-acetylglucosamine 2-epimerase family.</text>
</comment>